<comment type="caution">
    <text evidence="2">The sequence shown here is derived from an EMBL/GenBank/DDBJ whole genome shotgun (WGS) entry which is preliminary data.</text>
</comment>
<sequence length="708" mass="75006">MSVSGAVVKDDNLHRRPKRAPVTLSAACGFRGNVDSVIRLSTKTSGTAGENLPLLRRQLPVLHGFENLPEGFPVTGEGLENFRREMAGFHPAVAPGDDLHRLFVGEGGFVSPARTEGVVYVRKGGNLSFPWNLPAFQSPGVAASVPFFMVGKTDPSGHGKPRRVAENISAPGRMTGDDPELLGGKFSGFRQDLPWDLELADIVQPREEGDFLLFRLAPAQFSGEDAAIFPDAGDVALRLVVVDPRDELEFFRKVGIGRLHLPAHLLAVDECPEVRCHRNEGFDEEGVLPGDPVEGDLQDALLLAALEEGNEDLALHRWVDGPGRRVPGNVLHPQGRAGQNAFGGGDAVLRNGERGELSVVAARRGKPVVVSFHRRQQHAEGPHVPPYGVEGGGDGLVGILAPGEGVGELQGPLPEGLPHDEAVVHGFELLVHGLRLLVEGGELLLLLGDDLEKVPQVAGEGVHLQNEGLFQAGEAPRKGIHGLGGLDMVPSLDILEPDAHILGQGRDAPDAAVNPPPPDEPDEEKGQQCCHRGRAGNGGTVHGAAHKARQGVDEAQPEPVQKGFLPENHPLAVVGSKEGPGSLGACLPGHETPGPDVGRQAGCVFFGARPDHRSRGGGEDRQDVRRPGHVQLVEIQVHGGEHSFSVHCHDAGEKVPAELVEEIVHLPAGSEDFGGEDHSFRQPSLQDGNNGAVFDNGGQEHAVDPVGG</sequence>
<proteinExistence type="predicted"/>
<dbReference type="EMBL" id="VSSQ01002898">
    <property type="protein sequence ID" value="MPM17982.1"/>
    <property type="molecule type" value="Genomic_DNA"/>
</dbReference>
<name>A0A644XP54_9ZZZZ</name>
<gene>
    <name evidence="2" type="ORF">SDC9_64383</name>
</gene>
<protein>
    <submittedName>
        <fullName evidence="2">Uncharacterized protein</fullName>
    </submittedName>
</protein>
<evidence type="ECO:0000313" key="2">
    <source>
        <dbReference type="EMBL" id="MPM17982.1"/>
    </source>
</evidence>
<feature type="region of interest" description="Disordered" evidence="1">
    <location>
        <begin position="669"/>
        <end position="708"/>
    </location>
</feature>
<organism evidence="2">
    <name type="scientific">bioreactor metagenome</name>
    <dbReference type="NCBI Taxonomy" id="1076179"/>
    <lineage>
        <taxon>unclassified sequences</taxon>
        <taxon>metagenomes</taxon>
        <taxon>ecological metagenomes</taxon>
    </lineage>
</organism>
<reference evidence="2" key="1">
    <citation type="submission" date="2019-08" db="EMBL/GenBank/DDBJ databases">
        <authorList>
            <person name="Kucharzyk K."/>
            <person name="Murdoch R.W."/>
            <person name="Higgins S."/>
            <person name="Loffler F."/>
        </authorList>
    </citation>
    <scope>NUCLEOTIDE SEQUENCE</scope>
</reference>
<accession>A0A644XP54</accession>
<evidence type="ECO:0000256" key="1">
    <source>
        <dbReference type="SAM" id="MobiDB-lite"/>
    </source>
</evidence>
<dbReference type="AlphaFoldDB" id="A0A644XP54"/>
<feature type="region of interest" description="Disordered" evidence="1">
    <location>
        <begin position="502"/>
        <end position="529"/>
    </location>
</feature>